<keyword evidence="4" id="KW-0808">Transferase</keyword>
<dbReference type="InterPro" id="IPR015063">
    <property type="entry name" value="USP8_dimer"/>
</dbReference>
<evidence type="ECO:0000256" key="6">
    <source>
        <dbReference type="SAM" id="Coils"/>
    </source>
</evidence>
<dbReference type="GO" id="GO:0016567">
    <property type="term" value="P:protein ubiquitination"/>
    <property type="evidence" value="ECO:0007669"/>
    <property type="project" value="UniProtKB-UniPathway"/>
</dbReference>
<dbReference type="Pfam" id="PF08969">
    <property type="entry name" value="USP8_dimer"/>
    <property type="match status" value="1"/>
</dbReference>
<evidence type="ECO:0000313" key="9">
    <source>
        <dbReference type="EMBL" id="KMZ55960.1"/>
    </source>
</evidence>
<comment type="catalytic activity">
    <reaction evidence="1">
        <text>S-ubiquitinyl-[E2 ubiquitin-conjugating enzyme]-L-cysteine + [acceptor protein]-L-lysine = [E2 ubiquitin-conjugating enzyme]-L-cysteine + N(6)-ubiquitinyl-[acceptor protein]-L-lysine.</text>
        <dbReference type="EC" id="2.3.2.27"/>
    </reaction>
</comment>
<feature type="coiled-coil region" evidence="6">
    <location>
        <begin position="84"/>
        <end position="111"/>
    </location>
</feature>
<feature type="domain" description="U-box" evidence="8">
    <location>
        <begin position="641"/>
        <end position="715"/>
    </location>
</feature>
<dbReference type="PROSITE" id="PS50011">
    <property type="entry name" value="PROTEIN_KINASE_DOM"/>
    <property type="match status" value="1"/>
</dbReference>
<dbReference type="Pfam" id="PF07714">
    <property type="entry name" value="PK_Tyr_Ser-Thr"/>
    <property type="match status" value="1"/>
</dbReference>
<dbReference type="SUPFAM" id="SSF57850">
    <property type="entry name" value="RING/U-box"/>
    <property type="match status" value="1"/>
</dbReference>
<evidence type="ECO:0000256" key="5">
    <source>
        <dbReference type="ARBA" id="ARBA00022786"/>
    </source>
</evidence>
<gene>
    <name evidence="9" type="ORF">ZOSMA_9G00630</name>
</gene>
<comment type="caution">
    <text evidence="9">The sequence shown here is derived from an EMBL/GenBank/DDBJ whole genome shotgun (WGS) entry which is preliminary data.</text>
</comment>
<evidence type="ECO:0000256" key="3">
    <source>
        <dbReference type="ARBA" id="ARBA00012483"/>
    </source>
</evidence>
<dbReference type="PANTHER" id="PTHR45647">
    <property type="entry name" value="OS02G0152300 PROTEIN"/>
    <property type="match status" value="1"/>
</dbReference>
<dbReference type="STRING" id="29655.A0A0K9NJ03"/>
<dbReference type="GO" id="GO:0005524">
    <property type="term" value="F:ATP binding"/>
    <property type="evidence" value="ECO:0007669"/>
    <property type="project" value="InterPro"/>
</dbReference>
<evidence type="ECO:0000313" key="10">
    <source>
        <dbReference type="Proteomes" id="UP000036987"/>
    </source>
</evidence>
<protein>
    <recommendedName>
        <fullName evidence="3">RING-type E3 ubiquitin transferase</fullName>
        <ecNumber evidence="3">2.3.2.27</ecNumber>
    </recommendedName>
</protein>
<evidence type="ECO:0000256" key="4">
    <source>
        <dbReference type="ARBA" id="ARBA00022679"/>
    </source>
</evidence>
<evidence type="ECO:0000259" key="7">
    <source>
        <dbReference type="PROSITE" id="PS50011"/>
    </source>
</evidence>
<dbReference type="InterPro" id="IPR001245">
    <property type="entry name" value="Ser-Thr/Tyr_kinase_cat_dom"/>
</dbReference>
<dbReference type="EC" id="2.3.2.27" evidence="3"/>
<name>A0A0K9NJ03_ZOSMR</name>
<dbReference type="InterPro" id="IPR011009">
    <property type="entry name" value="Kinase-like_dom_sf"/>
</dbReference>
<dbReference type="PROSITE" id="PS51698">
    <property type="entry name" value="U_BOX"/>
    <property type="match status" value="1"/>
</dbReference>
<accession>A0A0K9NJ03</accession>
<dbReference type="Gene3D" id="1.10.510.10">
    <property type="entry name" value="Transferase(Phosphotransferase) domain 1"/>
    <property type="match status" value="2"/>
</dbReference>
<reference evidence="10" key="1">
    <citation type="journal article" date="2016" name="Nature">
        <title>The genome of the seagrass Zostera marina reveals angiosperm adaptation to the sea.</title>
        <authorList>
            <person name="Olsen J.L."/>
            <person name="Rouze P."/>
            <person name="Verhelst B."/>
            <person name="Lin Y.-C."/>
            <person name="Bayer T."/>
            <person name="Collen J."/>
            <person name="Dattolo E."/>
            <person name="De Paoli E."/>
            <person name="Dittami S."/>
            <person name="Maumus F."/>
            <person name="Michel G."/>
            <person name="Kersting A."/>
            <person name="Lauritano C."/>
            <person name="Lohaus R."/>
            <person name="Toepel M."/>
            <person name="Tonon T."/>
            <person name="Vanneste K."/>
            <person name="Amirebrahimi M."/>
            <person name="Brakel J."/>
            <person name="Bostroem C."/>
            <person name="Chovatia M."/>
            <person name="Grimwood J."/>
            <person name="Jenkins J.W."/>
            <person name="Jueterbock A."/>
            <person name="Mraz A."/>
            <person name="Stam W.T."/>
            <person name="Tice H."/>
            <person name="Bornberg-Bauer E."/>
            <person name="Green P.J."/>
            <person name="Pearson G.A."/>
            <person name="Procaccini G."/>
            <person name="Duarte C.M."/>
            <person name="Schmutz J."/>
            <person name="Reusch T.B.H."/>
            <person name="Van de Peer Y."/>
        </authorList>
    </citation>
    <scope>NUCLEOTIDE SEQUENCE [LARGE SCALE GENOMIC DNA]</scope>
    <source>
        <strain evidence="10">cv. Finnish</strain>
    </source>
</reference>
<dbReference type="Gene3D" id="3.30.200.20">
    <property type="entry name" value="Phosphorylase Kinase, domain 1"/>
    <property type="match status" value="1"/>
</dbReference>
<dbReference type="OMA" id="RWALRCC"/>
<dbReference type="Gene3D" id="3.30.40.10">
    <property type="entry name" value="Zinc/RING finger domain, C3HC4 (zinc finger)"/>
    <property type="match status" value="1"/>
</dbReference>
<feature type="coiled-coil region" evidence="6">
    <location>
        <begin position="262"/>
        <end position="324"/>
    </location>
</feature>
<dbReference type="InterPro" id="IPR013083">
    <property type="entry name" value="Znf_RING/FYVE/PHD"/>
</dbReference>
<evidence type="ECO:0000259" key="8">
    <source>
        <dbReference type="PROSITE" id="PS51698"/>
    </source>
</evidence>
<dbReference type="UniPathway" id="UPA00143"/>
<dbReference type="EMBL" id="LFYR01002228">
    <property type="protein sequence ID" value="KMZ55960.1"/>
    <property type="molecule type" value="Genomic_DNA"/>
</dbReference>
<comment type="pathway">
    <text evidence="2">Protein modification; protein ubiquitination.</text>
</comment>
<dbReference type="Proteomes" id="UP000036987">
    <property type="component" value="Unassembled WGS sequence"/>
</dbReference>
<evidence type="ECO:0000256" key="2">
    <source>
        <dbReference type="ARBA" id="ARBA00004906"/>
    </source>
</evidence>
<dbReference type="GO" id="GO:0061630">
    <property type="term" value="F:ubiquitin protein ligase activity"/>
    <property type="evidence" value="ECO:0007669"/>
    <property type="project" value="UniProtKB-EC"/>
</dbReference>
<sequence length="716" mass="82238">MEENIIVAKILEDLVPKMMTQMTGHLIPLKKYYDLAGDMFKQAEIYRNGKNTLELYVTLLTFHSLVTETIRSHQDYDLKHLHLRSDFNLKAINAEMEIKSLKEDVEYLIDEPNRIFEIIDLVKETCDFRISSHFRTLTRNHILPKINVDQSKTTTGTSLFYEKENYGKLDEDGFSNPSKMYREVCLDRGGASTHMTPPIGASSNSPNLKFIRTTSIEEDAKHNIHSQLQTSMDIARLKQALSKESHERIKAEKYSLESNTNARKLKRLYELEKRRRQKVEDVLLELTIELQNVKNKSEEIKSQKEIFETKISDLKAKLAASENHIFYLQVERDDALRKVEEHNDDELFITSSAKAPSPIIQKLGVLEFSYFELHEATLNFDDSAKIMQGMYHSVYRGVLRHTTLAIKIVNPKFWLSEQEFLQEVKVLNRLRHPNLVNLIGICSEHQSLIYEYLPNKSLGEHLNVTDGNYLNLSWQLVISIATDVCSALIFLHACGLIHGNLKPSKILFDSHFNSRLSPTIKFSKNDPDFLSSGTPSRESDIYSFGILILRLLTTTPESKIITDFNFALKNNKLSDILHESARKWPFVQVSQLVYLGLRCCDMNPCDRPALISDAWKVLEPLRRISSPTSMFISTSIEADIAVPSHFLCPIFQEAMIDPFIAYDGFTYEGEAIREWLNGGHDTSPMTNMKLSRKELIPNLALRSAVHEWLEQHGKGH</sequence>
<dbReference type="Gene3D" id="1.20.58.80">
    <property type="entry name" value="Phosphotransferase system, lactose/cellobiose-type IIA subunit"/>
    <property type="match status" value="1"/>
</dbReference>
<keyword evidence="5" id="KW-0833">Ubl conjugation pathway</keyword>
<keyword evidence="6" id="KW-0175">Coiled coil</keyword>
<organism evidence="9 10">
    <name type="scientific">Zostera marina</name>
    <name type="common">Eelgrass</name>
    <dbReference type="NCBI Taxonomy" id="29655"/>
    <lineage>
        <taxon>Eukaryota</taxon>
        <taxon>Viridiplantae</taxon>
        <taxon>Streptophyta</taxon>
        <taxon>Embryophyta</taxon>
        <taxon>Tracheophyta</taxon>
        <taxon>Spermatophyta</taxon>
        <taxon>Magnoliopsida</taxon>
        <taxon>Liliopsida</taxon>
        <taxon>Zosteraceae</taxon>
        <taxon>Zostera</taxon>
    </lineage>
</organism>
<dbReference type="SMART" id="SM00504">
    <property type="entry name" value="Ubox"/>
    <property type="match status" value="1"/>
</dbReference>
<dbReference type="SUPFAM" id="SSF56112">
    <property type="entry name" value="Protein kinase-like (PK-like)"/>
    <property type="match status" value="1"/>
</dbReference>
<feature type="domain" description="Protein kinase" evidence="7">
    <location>
        <begin position="380"/>
        <end position="632"/>
    </location>
</feature>
<dbReference type="InterPro" id="IPR051348">
    <property type="entry name" value="U-box_ubiquitin_ligases"/>
</dbReference>
<dbReference type="CDD" id="cd16655">
    <property type="entry name" value="RING-Ubox_WDSUB1-like"/>
    <property type="match status" value="1"/>
</dbReference>
<dbReference type="GO" id="GO:0004672">
    <property type="term" value="F:protein kinase activity"/>
    <property type="evidence" value="ECO:0007669"/>
    <property type="project" value="InterPro"/>
</dbReference>
<dbReference type="InterPro" id="IPR000719">
    <property type="entry name" value="Prot_kinase_dom"/>
</dbReference>
<proteinExistence type="predicted"/>
<dbReference type="Pfam" id="PF04564">
    <property type="entry name" value="U-box"/>
    <property type="match status" value="1"/>
</dbReference>
<dbReference type="InterPro" id="IPR003613">
    <property type="entry name" value="Ubox_domain"/>
</dbReference>
<keyword evidence="10" id="KW-1185">Reference proteome</keyword>
<dbReference type="OrthoDB" id="4062651at2759"/>
<dbReference type="AlphaFoldDB" id="A0A0K9NJ03"/>
<dbReference type="PANTHER" id="PTHR45647:SF100">
    <property type="entry name" value="U-BOX DOMAIN-CONTAINING PROTEIN 33"/>
    <property type="match status" value="1"/>
</dbReference>
<evidence type="ECO:0000256" key="1">
    <source>
        <dbReference type="ARBA" id="ARBA00000900"/>
    </source>
</evidence>